<dbReference type="EMBL" id="JBHZOL010000070">
    <property type="protein sequence ID" value="MFE4106682.1"/>
    <property type="molecule type" value="Genomic_DNA"/>
</dbReference>
<name>A0ABW6IES1_9CYAN</name>
<comment type="caution">
    <text evidence="1">The sequence shown here is derived from an EMBL/GenBank/DDBJ whole genome shotgun (WGS) entry which is preliminary data.</text>
</comment>
<organism evidence="1 2">
    <name type="scientific">Almyronema epifaneia S1</name>
    <dbReference type="NCBI Taxonomy" id="2991925"/>
    <lineage>
        <taxon>Bacteria</taxon>
        <taxon>Bacillati</taxon>
        <taxon>Cyanobacteriota</taxon>
        <taxon>Cyanophyceae</taxon>
        <taxon>Nodosilineales</taxon>
        <taxon>Nodosilineaceae</taxon>
        <taxon>Almyronema</taxon>
        <taxon>Almyronema epifaneia</taxon>
    </lineage>
</organism>
<evidence type="ECO:0000313" key="1">
    <source>
        <dbReference type="EMBL" id="MFE4106682.1"/>
    </source>
</evidence>
<sequence length="71" mass="7941">MVSPELMTALRELSRSDKFYIMQVLVSELAQQETDLIKPNQDYPVWSPYGAEAAADTMLSVLRAAQAQDHA</sequence>
<protein>
    <submittedName>
        <fullName evidence="1">Uncharacterized protein</fullName>
    </submittedName>
</protein>
<proteinExistence type="predicted"/>
<reference evidence="1 2" key="1">
    <citation type="submission" date="2024-10" db="EMBL/GenBank/DDBJ databases">
        <authorList>
            <person name="Ratan Roy A."/>
            <person name="Morales Sandoval P.H."/>
            <person name="De Los Santos Villalobos S."/>
            <person name="Chakraborty S."/>
            <person name="Mukherjee J."/>
        </authorList>
    </citation>
    <scope>NUCLEOTIDE SEQUENCE [LARGE SCALE GENOMIC DNA]</scope>
    <source>
        <strain evidence="1 2">S1</strain>
    </source>
</reference>
<accession>A0ABW6IES1</accession>
<dbReference type="Proteomes" id="UP001600165">
    <property type="component" value="Unassembled WGS sequence"/>
</dbReference>
<keyword evidence="2" id="KW-1185">Reference proteome</keyword>
<dbReference type="RefSeq" id="WP_377964679.1">
    <property type="nucleotide sequence ID" value="NZ_JBHZOL010000070.1"/>
</dbReference>
<evidence type="ECO:0000313" key="2">
    <source>
        <dbReference type="Proteomes" id="UP001600165"/>
    </source>
</evidence>
<gene>
    <name evidence="1" type="ORF">ACFVKH_10375</name>
</gene>